<evidence type="ECO:0000256" key="2">
    <source>
        <dbReference type="ARBA" id="ARBA00022645"/>
    </source>
</evidence>
<name>A0ABW9U5S9_9BACL</name>
<gene>
    <name evidence="20" type="ORF">GON05_12335</name>
</gene>
<evidence type="ECO:0000256" key="3">
    <source>
        <dbReference type="ARBA" id="ARBA00022670"/>
    </source>
</evidence>
<evidence type="ECO:0000256" key="9">
    <source>
        <dbReference type="ARBA" id="ARBA00022984"/>
    </source>
</evidence>
<feature type="region of interest" description="Disordered" evidence="16">
    <location>
        <begin position="656"/>
        <end position="705"/>
    </location>
</feature>
<protein>
    <submittedName>
        <fullName evidence="20">PBP1A family penicillin-binding protein</fullName>
    </submittedName>
</protein>
<keyword evidence="4" id="KW-0328">Glycosyltransferase</keyword>
<organism evidence="20 21">
    <name type="scientific">Paenibacillus anseongense</name>
    <dbReference type="NCBI Taxonomy" id="2682845"/>
    <lineage>
        <taxon>Bacteria</taxon>
        <taxon>Bacillati</taxon>
        <taxon>Bacillota</taxon>
        <taxon>Bacilli</taxon>
        <taxon>Bacillales</taxon>
        <taxon>Paenibacillaceae</taxon>
        <taxon>Paenibacillus</taxon>
    </lineage>
</organism>
<keyword evidence="10 17" id="KW-1133">Transmembrane helix</keyword>
<evidence type="ECO:0000256" key="7">
    <source>
        <dbReference type="ARBA" id="ARBA00022801"/>
    </source>
</evidence>
<feature type="domain" description="Penicillin-binding protein transpeptidase" evidence="18">
    <location>
        <begin position="354"/>
        <end position="636"/>
    </location>
</feature>
<keyword evidence="8" id="KW-0133">Cell shape</keyword>
<sequence>MNWTHLCVANSGKRTNIYSEHKGEGKMIKRLWTSKRFWLISLATLMAGGVAVFAACYSYIRGLDVSKLNQPLPEATLVLDKNGKPAAQLSSSKIDPVPISQMPKVLTDAVVAVEDRRFYEHTGIDLQSIFRAVARDVMRGSYSEGASTITQQLARNLFLNADKTLGRKLREAAYAIKIDTTYSKDEILEMYLNSIYFGEGSWGVQGAARTYFNKNVQDLTLPEAAVLAALPKAPSLYSPFQDEAHALERRNTVLVLMRDEGKITPQAYESAKAAPIGVMKSDKSNDLKGKYPAYVDAVISEAVRLYGFTEEQLLTGGLRITTELDPTVQNAVTEVYKDDSLFPESKPDQLIQSGAVIVDQRTGGIRALAGGRGESVFRGFSHATQLKRQPGSTFKPIVVYGPALEQGYQPFSTLYDGPLNIEGYQPQDWDHQSRGQVTMQEAIVSSWNVPAVWLLHEVGIDRGLQFAKSLGITLPAQDRQLGIALGGLSEGVSPLQMAQGFSAFAAKGNYHEAHTITKIETSTGHLLIQAAPQSVQVMKPETAYAMTSMLQVAVREGTGKNASMNRPVAGKSGTTQLPQTKEFEGISSGSAKDAWFVGYTPELTAAVWVGYDRTDKTHYLTTSGGAVPAVLFREMMGRALAQAPVVLFDMPVVGAEEPADKPEKESGKGPDKGPGKGPDKKPDKGPDNKPDKGPGKEHGNGKGKD</sequence>
<evidence type="ECO:0000256" key="16">
    <source>
        <dbReference type="SAM" id="MobiDB-lite"/>
    </source>
</evidence>
<evidence type="ECO:0000256" key="6">
    <source>
        <dbReference type="ARBA" id="ARBA00022692"/>
    </source>
</evidence>
<keyword evidence="1" id="KW-1003">Cell membrane</keyword>
<proteinExistence type="predicted"/>
<comment type="caution">
    <text evidence="20">The sequence shown here is derived from an EMBL/GenBank/DDBJ whole genome shotgun (WGS) entry which is preliminary data.</text>
</comment>
<evidence type="ECO:0000256" key="12">
    <source>
        <dbReference type="ARBA" id="ARBA00023268"/>
    </source>
</evidence>
<dbReference type="SUPFAM" id="SSF53955">
    <property type="entry name" value="Lysozyme-like"/>
    <property type="match status" value="1"/>
</dbReference>
<dbReference type="InterPro" id="IPR023346">
    <property type="entry name" value="Lysozyme-like_dom_sf"/>
</dbReference>
<feature type="domain" description="Glycosyl transferase family 51" evidence="19">
    <location>
        <begin position="83"/>
        <end position="257"/>
    </location>
</feature>
<dbReference type="SUPFAM" id="SSF56601">
    <property type="entry name" value="beta-lactamase/transpeptidase-like"/>
    <property type="match status" value="1"/>
</dbReference>
<evidence type="ECO:0000313" key="20">
    <source>
        <dbReference type="EMBL" id="MVQ35442.1"/>
    </source>
</evidence>
<dbReference type="PANTHER" id="PTHR32282">
    <property type="entry name" value="BINDING PROTEIN TRANSPEPTIDASE, PUTATIVE-RELATED"/>
    <property type="match status" value="1"/>
</dbReference>
<evidence type="ECO:0000256" key="4">
    <source>
        <dbReference type="ARBA" id="ARBA00022676"/>
    </source>
</evidence>
<dbReference type="Gene3D" id="3.40.710.10">
    <property type="entry name" value="DD-peptidase/beta-lactamase superfamily"/>
    <property type="match status" value="1"/>
</dbReference>
<dbReference type="Pfam" id="PF00905">
    <property type="entry name" value="Transpeptidase"/>
    <property type="match status" value="1"/>
</dbReference>
<dbReference type="NCBIfam" id="TIGR02074">
    <property type="entry name" value="PBP_1a_fam"/>
    <property type="match status" value="1"/>
</dbReference>
<dbReference type="Pfam" id="PF00912">
    <property type="entry name" value="Transgly"/>
    <property type="match status" value="1"/>
</dbReference>
<evidence type="ECO:0000256" key="15">
    <source>
        <dbReference type="ARBA" id="ARBA00049902"/>
    </source>
</evidence>
<comment type="catalytic activity">
    <reaction evidence="15">
        <text>[GlcNAc-(1-&gt;4)-Mur2Ac(oyl-L-Ala-gamma-D-Glu-L-Lys-D-Ala-D-Ala)](n)-di-trans,octa-cis-undecaprenyl diphosphate + beta-D-GlcNAc-(1-&gt;4)-Mur2Ac(oyl-L-Ala-gamma-D-Glu-L-Lys-D-Ala-D-Ala)-di-trans,octa-cis-undecaprenyl diphosphate = [GlcNAc-(1-&gt;4)-Mur2Ac(oyl-L-Ala-gamma-D-Glu-L-Lys-D-Ala-D-Ala)](n+1)-di-trans,octa-cis-undecaprenyl diphosphate + di-trans,octa-cis-undecaprenyl diphosphate + H(+)</text>
        <dbReference type="Rhea" id="RHEA:23708"/>
        <dbReference type="Rhea" id="RHEA-COMP:9602"/>
        <dbReference type="Rhea" id="RHEA-COMP:9603"/>
        <dbReference type="ChEBI" id="CHEBI:15378"/>
        <dbReference type="ChEBI" id="CHEBI:58405"/>
        <dbReference type="ChEBI" id="CHEBI:60033"/>
        <dbReference type="ChEBI" id="CHEBI:78435"/>
        <dbReference type="EC" id="2.4.99.28"/>
    </reaction>
</comment>
<dbReference type="InterPro" id="IPR001264">
    <property type="entry name" value="Glyco_trans_51"/>
</dbReference>
<evidence type="ECO:0000256" key="8">
    <source>
        <dbReference type="ARBA" id="ARBA00022960"/>
    </source>
</evidence>
<dbReference type="PANTHER" id="PTHR32282:SF32">
    <property type="entry name" value="PENICILLIN-BINDING PROTEIN 2A"/>
    <property type="match status" value="1"/>
</dbReference>
<evidence type="ECO:0000259" key="18">
    <source>
        <dbReference type="Pfam" id="PF00905"/>
    </source>
</evidence>
<evidence type="ECO:0000256" key="1">
    <source>
        <dbReference type="ARBA" id="ARBA00022475"/>
    </source>
</evidence>
<evidence type="ECO:0000256" key="17">
    <source>
        <dbReference type="SAM" id="Phobius"/>
    </source>
</evidence>
<keyword evidence="13" id="KW-0961">Cell wall biogenesis/degradation</keyword>
<dbReference type="Proteomes" id="UP000467637">
    <property type="component" value="Unassembled WGS sequence"/>
</dbReference>
<dbReference type="InterPro" id="IPR050396">
    <property type="entry name" value="Glycosyltr_51/Transpeptidase"/>
</dbReference>
<evidence type="ECO:0000256" key="11">
    <source>
        <dbReference type="ARBA" id="ARBA00023136"/>
    </source>
</evidence>
<evidence type="ECO:0000256" key="5">
    <source>
        <dbReference type="ARBA" id="ARBA00022679"/>
    </source>
</evidence>
<keyword evidence="9" id="KW-0573">Peptidoglycan synthesis</keyword>
<dbReference type="Gene3D" id="1.10.3810.10">
    <property type="entry name" value="Biosynthetic peptidoglycan transglycosylase-like"/>
    <property type="match status" value="1"/>
</dbReference>
<evidence type="ECO:0000256" key="10">
    <source>
        <dbReference type="ARBA" id="ARBA00022989"/>
    </source>
</evidence>
<dbReference type="InterPro" id="IPR001460">
    <property type="entry name" value="PCN-bd_Tpept"/>
</dbReference>
<keyword evidence="3" id="KW-0645">Protease</keyword>
<dbReference type="InterPro" id="IPR012338">
    <property type="entry name" value="Beta-lactam/transpept-like"/>
</dbReference>
<feature type="transmembrane region" description="Helical" evidence="17">
    <location>
        <begin position="37"/>
        <end position="60"/>
    </location>
</feature>
<keyword evidence="2" id="KW-0121">Carboxypeptidase</keyword>
<comment type="catalytic activity">
    <reaction evidence="14">
        <text>Preferential cleavage: (Ac)2-L-Lys-D-Ala-|-D-Ala. Also transpeptidation of peptidyl-alanyl moieties that are N-acyl substituents of D-alanine.</text>
        <dbReference type="EC" id="3.4.16.4"/>
    </reaction>
</comment>
<keyword evidence="21" id="KW-1185">Reference proteome</keyword>
<evidence type="ECO:0000256" key="13">
    <source>
        <dbReference type="ARBA" id="ARBA00023316"/>
    </source>
</evidence>
<evidence type="ECO:0000313" key="21">
    <source>
        <dbReference type="Proteomes" id="UP000467637"/>
    </source>
</evidence>
<accession>A0ABW9U5S9</accession>
<reference evidence="20 21" key="1">
    <citation type="submission" date="2019-12" db="EMBL/GenBank/DDBJ databases">
        <authorList>
            <person name="Huq M.A."/>
        </authorList>
    </citation>
    <scope>NUCLEOTIDE SEQUENCE [LARGE SCALE GENOMIC DNA]</scope>
    <source>
        <strain evidence="20 21">MAH-34</strain>
    </source>
</reference>
<keyword evidence="11 17" id="KW-0472">Membrane</keyword>
<dbReference type="InterPro" id="IPR036950">
    <property type="entry name" value="PBP_transglycosylase"/>
</dbReference>
<dbReference type="EMBL" id="WSEM01000010">
    <property type="protein sequence ID" value="MVQ35442.1"/>
    <property type="molecule type" value="Genomic_DNA"/>
</dbReference>
<keyword evidence="6 17" id="KW-0812">Transmembrane</keyword>
<keyword evidence="7" id="KW-0378">Hydrolase</keyword>
<keyword evidence="5" id="KW-0808">Transferase</keyword>
<keyword evidence="12" id="KW-0511">Multifunctional enzyme</keyword>
<feature type="compositionally biased region" description="Basic and acidic residues" evidence="16">
    <location>
        <begin position="658"/>
        <end position="705"/>
    </location>
</feature>
<evidence type="ECO:0000259" key="19">
    <source>
        <dbReference type="Pfam" id="PF00912"/>
    </source>
</evidence>
<evidence type="ECO:0000256" key="14">
    <source>
        <dbReference type="ARBA" id="ARBA00034000"/>
    </source>
</evidence>